<dbReference type="InterPro" id="IPR041078">
    <property type="entry name" value="Plavaka"/>
</dbReference>
<dbReference type="Pfam" id="PF18759">
    <property type="entry name" value="Plavaka"/>
    <property type="match status" value="1"/>
</dbReference>
<protein>
    <submittedName>
        <fullName evidence="1">Uncharacterized protein</fullName>
    </submittedName>
</protein>
<sequence length="127" mass="14713">MADIGGGDEQFHPFSSKLDWQLARWAITEWVSQSSFNKLLEIPEIKEQLGLGFHNTRSMLQKVDDIPEHCGEWMIKQIQFRDRISHGVDETFNVYHQDPVEAVCALWGDPAFVDRLVYCEVLKTLYA</sequence>
<evidence type="ECO:0000313" key="1">
    <source>
        <dbReference type="EMBL" id="THU95857.1"/>
    </source>
</evidence>
<dbReference type="EMBL" id="ML179190">
    <property type="protein sequence ID" value="THU95857.1"/>
    <property type="molecule type" value="Genomic_DNA"/>
</dbReference>
<dbReference type="AlphaFoldDB" id="A0A4S8M1A7"/>
<proteinExistence type="predicted"/>
<keyword evidence="2" id="KW-1185">Reference proteome</keyword>
<evidence type="ECO:0000313" key="2">
    <source>
        <dbReference type="Proteomes" id="UP000297245"/>
    </source>
</evidence>
<reference evidence="1 2" key="1">
    <citation type="journal article" date="2019" name="Nat. Ecol. Evol.">
        <title>Megaphylogeny resolves global patterns of mushroom evolution.</title>
        <authorList>
            <person name="Varga T."/>
            <person name="Krizsan K."/>
            <person name="Foldi C."/>
            <person name="Dima B."/>
            <person name="Sanchez-Garcia M."/>
            <person name="Sanchez-Ramirez S."/>
            <person name="Szollosi G.J."/>
            <person name="Szarkandi J.G."/>
            <person name="Papp V."/>
            <person name="Albert L."/>
            <person name="Andreopoulos W."/>
            <person name="Angelini C."/>
            <person name="Antonin V."/>
            <person name="Barry K.W."/>
            <person name="Bougher N.L."/>
            <person name="Buchanan P."/>
            <person name="Buyck B."/>
            <person name="Bense V."/>
            <person name="Catcheside P."/>
            <person name="Chovatia M."/>
            <person name="Cooper J."/>
            <person name="Damon W."/>
            <person name="Desjardin D."/>
            <person name="Finy P."/>
            <person name="Geml J."/>
            <person name="Haridas S."/>
            <person name="Hughes K."/>
            <person name="Justo A."/>
            <person name="Karasinski D."/>
            <person name="Kautmanova I."/>
            <person name="Kiss B."/>
            <person name="Kocsube S."/>
            <person name="Kotiranta H."/>
            <person name="LaButti K.M."/>
            <person name="Lechner B.E."/>
            <person name="Liimatainen K."/>
            <person name="Lipzen A."/>
            <person name="Lukacs Z."/>
            <person name="Mihaltcheva S."/>
            <person name="Morgado L.N."/>
            <person name="Niskanen T."/>
            <person name="Noordeloos M.E."/>
            <person name="Ohm R.A."/>
            <person name="Ortiz-Santana B."/>
            <person name="Ovrebo C."/>
            <person name="Racz N."/>
            <person name="Riley R."/>
            <person name="Savchenko A."/>
            <person name="Shiryaev A."/>
            <person name="Soop K."/>
            <person name="Spirin V."/>
            <person name="Szebenyi C."/>
            <person name="Tomsovsky M."/>
            <person name="Tulloss R.E."/>
            <person name="Uehling J."/>
            <person name="Grigoriev I.V."/>
            <person name="Vagvolgyi C."/>
            <person name="Papp T."/>
            <person name="Martin F.M."/>
            <person name="Miettinen O."/>
            <person name="Hibbett D.S."/>
            <person name="Nagy L.G."/>
        </authorList>
    </citation>
    <scope>NUCLEOTIDE SEQUENCE [LARGE SCALE GENOMIC DNA]</scope>
    <source>
        <strain evidence="1 2">CBS 962.96</strain>
    </source>
</reference>
<accession>A0A4S8M1A7</accession>
<organism evidence="1 2">
    <name type="scientific">Dendrothele bispora (strain CBS 962.96)</name>
    <dbReference type="NCBI Taxonomy" id="1314807"/>
    <lineage>
        <taxon>Eukaryota</taxon>
        <taxon>Fungi</taxon>
        <taxon>Dikarya</taxon>
        <taxon>Basidiomycota</taxon>
        <taxon>Agaricomycotina</taxon>
        <taxon>Agaricomycetes</taxon>
        <taxon>Agaricomycetidae</taxon>
        <taxon>Agaricales</taxon>
        <taxon>Agaricales incertae sedis</taxon>
        <taxon>Dendrothele</taxon>
    </lineage>
</organism>
<gene>
    <name evidence="1" type="ORF">K435DRAFT_665523</name>
</gene>
<dbReference type="Proteomes" id="UP000297245">
    <property type="component" value="Unassembled WGS sequence"/>
</dbReference>
<name>A0A4S8M1A7_DENBC</name>
<dbReference type="OrthoDB" id="2688393at2759"/>